<evidence type="ECO:0000256" key="6">
    <source>
        <dbReference type="ARBA" id="ARBA00022967"/>
    </source>
</evidence>
<evidence type="ECO:0000256" key="2">
    <source>
        <dbReference type="ARBA" id="ARBA00022723"/>
    </source>
</evidence>
<dbReference type="GO" id="GO:0005524">
    <property type="term" value="F:ATP binding"/>
    <property type="evidence" value="ECO:0007669"/>
    <property type="project" value="UniProtKB-KW"/>
</dbReference>
<sequence>MGLGCQATSVKPCIDLVKRGRCTLVTTLQMFKILGLNCLSTAYVLSVQYLDGVKLGDTQATITGMLTALMFLFISHAEPLERLSHQRPYSSIFCPYFILSILLQFTSHIAFLIISVQGAVSFMPEGLTRDPDGDFAPNMVNTISWLVNMQITICTFAVNYYGAPFNTPLTSNYPLLAAVVVGSGLFAAVVSDGIPGLAEYLELVPVPAAFRLQMLGMATVDFLFCFSVERFLRWKFPMKGSSIAHTMQPGKPSRA</sequence>
<keyword evidence="7" id="KW-0472">Membrane</keyword>
<keyword evidence="3" id="KW-0547">Nucleotide-binding</keyword>
<feature type="transmembrane region" description="Helical" evidence="7">
    <location>
        <begin position="24"/>
        <end position="46"/>
    </location>
</feature>
<feature type="transmembrane region" description="Helical" evidence="7">
    <location>
        <begin position="210"/>
        <end position="232"/>
    </location>
</feature>
<keyword evidence="4" id="KW-0067">ATP-binding</keyword>
<evidence type="ECO:0000313" key="8">
    <source>
        <dbReference type="EMBL" id="KAK3233080.1"/>
    </source>
</evidence>
<feature type="transmembrane region" description="Helical" evidence="7">
    <location>
        <begin position="96"/>
        <end position="123"/>
    </location>
</feature>
<dbReference type="AlphaFoldDB" id="A0AAE0ENL1"/>
<dbReference type="GO" id="GO:0006874">
    <property type="term" value="P:intracellular calcium ion homeostasis"/>
    <property type="evidence" value="ECO:0007669"/>
    <property type="project" value="TreeGrafter"/>
</dbReference>
<dbReference type="InterPro" id="IPR006544">
    <property type="entry name" value="P-type_TPase_V"/>
</dbReference>
<feature type="transmembrane region" description="Helical" evidence="7">
    <location>
        <begin position="58"/>
        <end position="75"/>
    </location>
</feature>
<keyword evidence="7" id="KW-1133">Transmembrane helix</keyword>
<protein>
    <recommendedName>
        <fullName evidence="10">Cation-transporting P-type ATPase C-terminal domain-containing protein</fullName>
    </recommendedName>
</protein>
<keyword evidence="5" id="KW-0460">Magnesium</keyword>
<gene>
    <name evidence="8" type="ORF">CYMTET_56603</name>
</gene>
<dbReference type="GO" id="GO:0046872">
    <property type="term" value="F:metal ion binding"/>
    <property type="evidence" value="ECO:0007669"/>
    <property type="project" value="UniProtKB-KW"/>
</dbReference>
<keyword evidence="2" id="KW-0479">Metal-binding</keyword>
<dbReference type="InterPro" id="IPR023298">
    <property type="entry name" value="ATPase_P-typ_TM_dom_sf"/>
</dbReference>
<evidence type="ECO:0000256" key="3">
    <source>
        <dbReference type="ARBA" id="ARBA00022741"/>
    </source>
</evidence>
<keyword evidence="7" id="KW-0812">Transmembrane</keyword>
<feature type="transmembrane region" description="Helical" evidence="7">
    <location>
        <begin position="173"/>
        <end position="190"/>
    </location>
</feature>
<keyword evidence="9" id="KW-1185">Reference proteome</keyword>
<accession>A0AAE0ENL1</accession>
<dbReference type="SUPFAM" id="SSF81665">
    <property type="entry name" value="Calcium ATPase, transmembrane domain M"/>
    <property type="match status" value="1"/>
</dbReference>
<proteinExistence type="predicted"/>
<evidence type="ECO:0000313" key="9">
    <source>
        <dbReference type="Proteomes" id="UP001190700"/>
    </source>
</evidence>
<dbReference type="Proteomes" id="UP001190700">
    <property type="component" value="Unassembled WGS sequence"/>
</dbReference>
<dbReference type="GO" id="GO:0005789">
    <property type="term" value="C:endoplasmic reticulum membrane"/>
    <property type="evidence" value="ECO:0007669"/>
    <property type="project" value="TreeGrafter"/>
</dbReference>
<evidence type="ECO:0000256" key="1">
    <source>
        <dbReference type="ARBA" id="ARBA00004141"/>
    </source>
</evidence>
<dbReference type="GO" id="GO:0019829">
    <property type="term" value="F:ATPase-coupled monoatomic cation transmembrane transporter activity"/>
    <property type="evidence" value="ECO:0007669"/>
    <property type="project" value="TreeGrafter"/>
</dbReference>
<name>A0AAE0ENL1_9CHLO</name>
<dbReference type="PANTHER" id="PTHR45630">
    <property type="entry name" value="CATION-TRANSPORTING ATPASE-RELATED"/>
    <property type="match status" value="1"/>
</dbReference>
<comment type="caution">
    <text evidence="8">The sequence shown here is derived from an EMBL/GenBank/DDBJ whole genome shotgun (WGS) entry which is preliminary data.</text>
</comment>
<comment type="subcellular location">
    <subcellularLocation>
        <location evidence="1">Membrane</location>
        <topology evidence="1">Multi-pass membrane protein</topology>
    </subcellularLocation>
</comment>
<dbReference type="GO" id="GO:0015662">
    <property type="term" value="F:P-type ion transporter activity"/>
    <property type="evidence" value="ECO:0007669"/>
    <property type="project" value="TreeGrafter"/>
</dbReference>
<evidence type="ECO:0000256" key="7">
    <source>
        <dbReference type="SAM" id="Phobius"/>
    </source>
</evidence>
<evidence type="ECO:0008006" key="10">
    <source>
        <dbReference type="Google" id="ProtNLM"/>
    </source>
</evidence>
<organism evidence="8 9">
    <name type="scientific">Cymbomonas tetramitiformis</name>
    <dbReference type="NCBI Taxonomy" id="36881"/>
    <lineage>
        <taxon>Eukaryota</taxon>
        <taxon>Viridiplantae</taxon>
        <taxon>Chlorophyta</taxon>
        <taxon>Pyramimonadophyceae</taxon>
        <taxon>Pyramimonadales</taxon>
        <taxon>Pyramimonadaceae</taxon>
        <taxon>Cymbomonas</taxon>
    </lineage>
</organism>
<feature type="transmembrane region" description="Helical" evidence="7">
    <location>
        <begin position="143"/>
        <end position="161"/>
    </location>
</feature>
<keyword evidence="6" id="KW-1278">Translocase</keyword>
<evidence type="ECO:0000256" key="5">
    <source>
        <dbReference type="ARBA" id="ARBA00022842"/>
    </source>
</evidence>
<reference evidence="8 9" key="1">
    <citation type="journal article" date="2015" name="Genome Biol. Evol.">
        <title>Comparative Genomics of a Bacterivorous Green Alga Reveals Evolutionary Causalities and Consequences of Phago-Mixotrophic Mode of Nutrition.</title>
        <authorList>
            <person name="Burns J.A."/>
            <person name="Paasch A."/>
            <person name="Narechania A."/>
            <person name="Kim E."/>
        </authorList>
    </citation>
    <scope>NUCLEOTIDE SEQUENCE [LARGE SCALE GENOMIC DNA]</scope>
    <source>
        <strain evidence="8 9">PLY_AMNH</strain>
    </source>
</reference>
<dbReference type="PANTHER" id="PTHR45630:SF7">
    <property type="entry name" value="ENDOPLASMIC RETICULUM TRANSMEMBRANE HELIX TRANSLOCASE"/>
    <property type="match status" value="1"/>
</dbReference>
<evidence type="ECO:0000256" key="4">
    <source>
        <dbReference type="ARBA" id="ARBA00022840"/>
    </source>
</evidence>
<dbReference type="EMBL" id="LGRX02035806">
    <property type="protein sequence ID" value="KAK3233080.1"/>
    <property type="molecule type" value="Genomic_DNA"/>
</dbReference>